<proteinExistence type="predicted"/>
<dbReference type="AlphaFoldDB" id="A0A2M3ZP56"/>
<evidence type="ECO:0000256" key="1">
    <source>
        <dbReference type="SAM" id="SignalP"/>
    </source>
</evidence>
<protein>
    <submittedName>
        <fullName evidence="2">Putative secreted peptide</fullName>
    </submittedName>
</protein>
<organism evidence="2">
    <name type="scientific">Anopheles braziliensis</name>
    <dbReference type="NCBI Taxonomy" id="58242"/>
    <lineage>
        <taxon>Eukaryota</taxon>
        <taxon>Metazoa</taxon>
        <taxon>Ecdysozoa</taxon>
        <taxon>Arthropoda</taxon>
        <taxon>Hexapoda</taxon>
        <taxon>Insecta</taxon>
        <taxon>Pterygota</taxon>
        <taxon>Neoptera</taxon>
        <taxon>Endopterygota</taxon>
        <taxon>Diptera</taxon>
        <taxon>Nematocera</taxon>
        <taxon>Culicoidea</taxon>
        <taxon>Culicidae</taxon>
        <taxon>Anophelinae</taxon>
        <taxon>Anopheles</taxon>
    </lineage>
</organism>
<sequence>MIWLALVFFTVCLYCLSASSCGETVSGGGGIGRRKIYQNVRSFRIAPNTLISSISRRVFKTVCYPTTTTLLSRKIY</sequence>
<accession>A0A2M3ZP56</accession>
<name>A0A2M3ZP56_9DIPT</name>
<evidence type="ECO:0000313" key="2">
    <source>
        <dbReference type="EMBL" id="MBW30321.1"/>
    </source>
</evidence>
<feature type="chain" id="PRO_5014720796" evidence="1">
    <location>
        <begin position="19"/>
        <end position="76"/>
    </location>
</feature>
<feature type="signal peptide" evidence="1">
    <location>
        <begin position="1"/>
        <end position="18"/>
    </location>
</feature>
<reference evidence="2" key="1">
    <citation type="submission" date="2018-01" db="EMBL/GenBank/DDBJ databases">
        <title>An insight into the sialome of Amazonian anophelines.</title>
        <authorList>
            <person name="Ribeiro J.M."/>
            <person name="Scarpassa V."/>
            <person name="Calvo E."/>
        </authorList>
    </citation>
    <scope>NUCLEOTIDE SEQUENCE</scope>
    <source>
        <tissue evidence="2">Salivary glands</tissue>
    </source>
</reference>
<dbReference type="EMBL" id="GGFM01009570">
    <property type="protein sequence ID" value="MBW30321.1"/>
    <property type="molecule type" value="Transcribed_RNA"/>
</dbReference>
<keyword evidence="1" id="KW-0732">Signal</keyword>